<evidence type="ECO:0000256" key="2">
    <source>
        <dbReference type="SAM" id="Phobius"/>
    </source>
</evidence>
<keyword evidence="2" id="KW-0472">Membrane</keyword>
<dbReference type="AlphaFoldDB" id="A0A1G2L9Q6"/>
<accession>A0A1G2L9Q6</accession>
<gene>
    <name evidence="3" type="ORF">A3A44_03105</name>
</gene>
<evidence type="ECO:0000256" key="1">
    <source>
        <dbReference type="SAM" id="MobiDB-lite"/>
    </source>
</evidence>
<keyword evidence="2" id="KW-1133">Transmembrane helix</keyword>
<feature type="transmembrane region" description="Helical" evidence="2">
    <location>
        <begin position="59"/>
        <end position="79"/>
    </location>
</feature>
<keyword evidence="2" id="KW-0812">Transmembrane</keyword>
<evidence type="ECO:0000313" key="3">
    <source>
        <dbReference type="EMBL" id="OHA08365.1"/>
    </source>
</evidence>
<organism evidence="3 4">
    <name type="scientific">Candidatus Sungbacteria bacterium RIFCSPLOWO2_01_FULL_60_25</name>
    <dbReference type="NCBI Taxonomy" id="1802281"/>
    <lineage>
        <taxon>Bacteria</taxon>
        <taxon>Candidatus Sungiibacteriota</taxon>
    </lineage>
</organism>
<comment type="caution">
    <text evidence="3">The sequence shown here is derived from an EMBL/GenBank/DDBJ whole genome shotgun (WGS) entry which is preliminary data.</text>
</comment>
<sequence>MPNATEEQRKADLERRQRGAEMAALDGDDDAPSDSAAEPGESDAESDKRSGPRISPIEAAFMIIIALAFDGLQFLLLAIAVGAVLNSIVSVIAWLIFFIWLHAKGMSFTSFKGGARSLAKNPQVINMATVGIGFIPIINALPERTAGTLAIIIIEYVEYFMRRFGAPSGQAETAPAS</sequence>
<proteinExistence type="predicted"/>
<feature type="region of interest" description="Disordered" evidence="1">
    <location>
        <begin position="1"/>
        <end position="51"/>
    </location>
</feature>
<dbReference type="STRING" id="1802281.A3A44_03105"/>
<feature type="transmembrane region" description="Helical" evidence="2">
    <location>
        <begin position="85"/>
        <end position="103"/>
    </location>
</feature>
<dbReference type="Proteomes" id="UP000178977">
    <property type="component" value="Unassembled WGS sequence"/>
</dbReference>
<protein>
    <submittedName>
        <fullName evidence="3">Uncharacterized protein</fullName>
    </submittedName>
</protein>
<feature type="compositionally biased region" description="Basic and acidic residues" evidence="1">
    <location>
        <begin position="1"/>
        <end position="19"/>
    </location>
</feature>
<evidence type="ECO:0000313" key="4">
    <source>
        <dbReference type="Proteomes" id="UP000178977"/>
    </source>
</evidence>
<name>A0A1G2L9Q6_9BACT</name>
<dbReference type="EMBL" id="MHQT01000042">
    <property type="protein sequence ID" value="OHA08365.1"/>
    <property type="molecule type" value="Genomic_DNA"/>
</dbReference>
<reference evidence="3 4" key="1">
    <citation type="journal article" date="2016" name="Nat. Commun.">
        <title>Thousands of microbial genomes shed light on interconnected biogeochemical processes in an aquifer system.</title>
        <authorList>
            <person name="Anantharaman K."/>
            <person name="Brown C.T."/>
            <person name="Hug L.A."/>
            <person name="Sharon I."/>
            <person name="Castelle C.J."/>
            <person name="Probst A.J."/>
            <person name="Thomas B.C."/>
            <person name="Singh A."/>
            <person name="Wilkins M.J."/>
            <person name="Karaoz U."/>
            <person name="Brodie E.L."/>
            <person name="Williams K.H."/>
            <person name="Hubbard S.S."/>
            <person name="Banfield J.F."/>
        </authorList>
    </citation>
    <scope>NUCLEOTIDE SEQUENCE [LARGE SCALE GENOMIC DNA]</scope>
</reference>